<gene>
    <name evidence="9" type="ORF">IAB51_11580</name>
</gene>
<keyword evidence="6 7" id="KW-0472">Membrane</keyword>
<evidence type="ECO:0000259" key="8">
    <source>
        <dbReference type="SMART" id="SM00014"/>
    </source>
</evidence>
<feature type="domain" description="Phosphatidic acid phosphatase type 2/haloperoxidase" evidence="8">
    <location>
        <begin position="57"/>
        <end position="167"/>
    </location>
</feature>
<feature type="transmembrane region" description="Helical" evidence="7">
    <location>
        <begin position="127"/>
        <end position="146"/>
    </location>
</feature>
<comment type="subcellular location">
    <subcellularLocation>
        <location evidence="1">Cell membrane</location>
        <topology evidence="1">Multi-pass membrane protein</topology>
    </subcellularLocation>
</comment>
<protein>
    <submittedName>
        <fullName evidence="9">Phosphatase PAP2 family protein</fullName>
    </submittedName>
</protein>
<dbReference type="SMART" id="SM00014">
    <property type="entry name" value="acidPPc"/>
    <property type="match status" value="1"/>
</dbReference>
<evidence type="ECO:0000256" key="5">
    <source>
        <dbReference type="ARBA" id="ARBA00022989"/>
    </source>
</evidence>
<evidence type="ECO:0000256" key="7">
    <source>
        <dbReference type="SAM" id="Phobius"/>
    </source>
</evidence>
<dbReference type="PANTHER" id="PTHR14969">
    <property type="entry name" value="SPHINGOSINE-1-PHOSPHATE PHOSPHOHYDROLASE"/>
    <property type="match status" value="1"/>
</dbReference>
<keyword evidence="4" id="KW-0378">Hydrolase</keyword>
<dbReference type="PANTHER" id="PTHR14969:SF62">
    <property type="entry name" value="DECAPRENYLPHOSPHORYL-5-PHOSPHORIBOSE PHOSPHATASE RV3807C-RELATED"/>
    <property type="match status" value="1"/>
</dbReference>
<organism evidence="9 10">
    <name type="scientific">Candidatus Merdivicinus excrementipullorum</name>
    <dbReference type="NCBI Taxonomy" id="2840867"/>
    <lineage>
        <taxon>Bacteria</taxon>
        <taxon>Bacillati</taxon>
        <taxon>Bacillota</taxon>
        <taxon>Clostridia</taxon>
        <taxon>Eubacteriales</taxon>
        <taxon>Oscillospiraceae</taxon>
        <taxon>Oscillospiraceae incertae sedis</taxon>
        <taxon>Candidatus Merdivicinus</taxon>
    </lineage>
</organism>
<keyword evidence="2" id="KW-1003">Cell membrane</keyword>
<dbReference type="InterPro" id="IPR036938">
    <property type="entry name" value="PAP2/HPO_sf"/>
</dbReference>
<evidence type="ECO:0000256" key="6">
    <source>
        <dbReference type="ARBA" id="ARBA00023136"/>
    </source>
</evidence>
<feature type="transmembrane region" description="Helical" evidence="7">
    <location>
        <begin position="61"/>
        <end position="80"/>
    </location>
</feature>
<proteinExistence type="predicted"/>
<feature type="transmembrane region" description="Helical" evidence="7">
    <location>
        <begin position="26"/>
        <end position="49"/>
    </location>
</feature>
<evidence type="ECO:0000256" key="1">
    <source>
        <dbReference type="ARBA" id="ARBA00004651"/>
    </source>
</evidence>
<dbReference type="InterPro" id="IPR000326">
    <property type="entry name" value="PAP2/HPO"/>
</dbReference>
<dbReference type="AlphaFoldDB" id="A0A9D1FPC6"/>
<keyword evidence="3 7" id="KW-0812">Transmembrane</keyword>
<reference evidence="9" key="1">
    <citation type="submission" date="2020-10" db="EMBL/GenBank/DDBJ databases">
        <authorList>
            <person name="Gilroy R."/>
        </authorList>
    </citation>
    <scope>NUCLEOTIDE SEQUENCE</scope>
    <source>
        <strain evidence="9">CHK199-13235</strain>
    </source>
</reference>
<accession>A0A9D1FPC6</accession>
<dbReference type="Pfam" id="PF01569">
    <property type="entry name" value="PAP2"/>
    <property type="match status" value="1"/>
</dbReference>
<dbReference type="Gene3D" id="1.20.144.10">
    <property type="entry name" value="Phosphatidic acid phosphatase type 2/haloperoxidase"/>
    <property type="match status" value="1"/>
</dbReference>
<dbReference type="SUPFAM" id="SSF48317">
    <property type="entry name" value="Acid phosphatase/Vanadium-dependent haloperoxidase"/>
    <property type="match status" value="1"/>
</dbReference>
<dbReference type="GO" id="GO:0016787">
    <property type="term" value="F:hydrolase activity"/>
    <property type="evidence" value="ECO:0007669"/>
    <property type="project" value="UniProtKB-KW"/>
</dbReference>
<sequence length="180" mass="19128">MEWIQGADNAVLGWIQQYLAGPAGDWLMPLITALGNAGAVWIIAAAILLCMKKWRKTGVEMLVALAIAAVIGSLILKPLVGRERPFNANDFAGLLITPPTDFSFPSGHTSSSVAAAVVLLRRDKRLGIPALALAVLIAFSRLYLYVHYPSDVLAGAALGVISAFLAGWLVSKIPNPANRL</sequence>
<keyword evidence="5 7" id="KW-1133">Transmembrane helix</keyword>
<evidence type="ECO:0000313" key="9">
    <source>
        <dbReference type="EMBL" id="HIS77428.1"/>
    </source>
</evidence>
<reference evidence="9" key="2">
    <citation type="journal article" date="2021" name="PeerJ">
        <title>Extensive microbial diversity within the chicken gut microbiome revealed by metagenomics and culture.</title>
        <authorList>
            <person name="Gilroy R."/>
            <person name="Ravi A."/>
            <person name="Getino M."/>
            <person name="Pursley I."/>
            <person name="Horton D.L."/>
            <person name="Alikhan N.F."/>
            <person name="Baker D."/>
            <person name="Gharbi K."/>
            <person name="Hall N."/>
            <person name="Watson M."/>
            <person name="Adriaenssens E.M."/>
            <person name="Foster-Nyarko E."/>
            <person name="Jarju S."/>
            <person name="Secka A."/>
            <person name="Antonio M."/>
            <person name="Oren A."/>
            <person name="Chaudhuri R.R."/>
            <person name="La Ragione R."/>
            <person name="Hildebrand F."/>
            <person name="Pallen M.J."/>
        </authorList>
    </citation>
    <scope>NUCLEOTIDE SEQUENCE</scope>
    <source>
        <strain evidence="9">CHK199-13235</strain>
    </source>
</reference>
<evidence type="ECO:0000256" key="3">
    <source>
        <dbReference type="ARBA" id="ARBA00022692"/>
    </source>
</evidence>
<evidence type="ECO:0000256" key="2">
    <source>
        <dbReference type="ARBA" id="ARBA00022475"/>
    </source>
</evidence>
<evidence type="ECO:0000313" key="10">
    <source>
        <dbReference type="Proteomes" id="UP000824002"/>
    </source>
</evidence>
<dbReference type="Proteomes" id="UP000824002">
    <property type="component" value="Unassembled WGS sequence"/>
</dbReference>
<dbReference type="EMBL" id="DVJP01000076">
    <property type="protein sequence ID" value="HIS77428.1"/>
    <property type="molecule type" value="Genomic_DNA"/>
</dbReference>
<comment type="caution">
    <text evidence="9">The sequence shown here is derived from an EMBL/GenBank/DDBJ whole genome shotgun (WGS) entry which is preliminary data.</text>
</comment>
<feature type="transmembrane region" description="Helical" evidence="7">
    <location>
        <begin position="152"/>
        <end position="170"/>
    </location>
</feature>
<dbReference type="GO" id="GO:0005886">
    <property type="term" value="C:plasma membrane"/>
    <property type="evidence" value="ECO:0007669"/>
    <property type="project" value="UniProtKB-SubCell"/>
</dbReference>
<name>A0A9D1FPC6_9FIRM</name>
<evidence type="ECO:0000256" key="4">
    <source>
        <dbReference type="ARBA" id="ARBA00022801"/>
    </source>
</evidence>